<sequence>MASYRVKPSKPVAIVGALIGIGMLVVVFVNGIGRGNGFIWLWAAACVAIVGFNLWAAFSKNGATEVIERRSTE</sequence>
<gene>
    <name evidence="2" type="ORF">CFP71_27000</name>
</gene>
<dbReference type="OrthoDB" id="3633662at2"/>
<keyword evidence="1" id="KW-0812">Transmembrane</keyword>
<feature type="transmembrane region" description="Helical" evidence="1">
    <location>
        <begin position="39"/>
        <end position="58"/>
    </location>
</feature>
<accession>A0A229RVC5</accession>
<comment type="caution">
    <text evidence="2">The sequence shown here is derived from an EMBL/GenBank/DDBJ whole genome shotgun (WGS) entry which is preliminary data.</text>
</comment>
<keyword evidence="3" id="KW-1185">Reference proteome</keyword>
<dbReference type="EMBL" id="NMQT01000099">
    <property type="protein sequence ID" value="OXM50600.1"/>
    <property type="molecule type" value="Genomic_DNA"/>
</dbReference>
<reference evidence="2 3" key="1">
    <citation type="submission" date="2017-07" db="EMBL/GenBank/DDBJ databases">
        <title>Amycolatopsis thailandensis Genome sequencing and assembly.</title>
        <authorList>
            <person name="Kaur N."/>
            <person name="Mayilraj S."/>
        </authorList>
    </citation>
    <scope>NUCLEOTIDE SEQUENCE [LARGE SCALE GENOMIC DNA]</scope>
    <source>
        <strain evidence="2 3">JCM 16380</strain>
    </source>
</reference>
<dbReference type="AlphaFoldDB" id="A0A229RVC5"/>
<dbReference type="RefSeq" id="WP_093936756.1">
    <property type="nucleotide sequence ID" value="NZ_JBHXJK010000004.1"/>
</dbReference>
<organism evidence="2 3">
    <name type="scientific">Amycolatopsis thailandensis</name>
    <dbReference type="NCBI Taxonomy" id="589330"/>
    <lineage>
        <taxon>Bacteria</taxon>
        <taxon>Bacillati</taxon>
        <taxon>Actinomycetota</taxon>
        <taxon>Actinomycetes</taxon>
        <taxon>Pseudonocardiales</taxon>
        <taxon>Pseudonocardiaceae</taxon>
        <taxon>Amycolatopsis</taxon>
    </lineage>
</organism>
<name>A0A229RVC5_9PSEU</name>
<keyword evidence="1" id="KW-1133">Transmembrane helix</keyword>
<evidence type="ECO:0000256" key="1">
    <source>
        <dbReference type="SAM" id="Phobius"/>
    </source>
</evidence>
<evidence type="ECO:0000313" key="3">
    <source>
        <dbReference type="Proteomes" id="UP000215223"/>
    </source>
</evidence>
<keyword evidence="1" id="KW-0472">Membrane</keyword>
<evidence type="ECO:0000313" key="2">
    <source>
        <dbReference type="EMBL" id="OXM50600.1"/>
    </source>
</evidence>
<proteinExistence type="predicted"/>
<dbReference type="Proteomes" id="UP000215223">
    <property type="component" value="Unassembled WGS sequence"/>
</dbReference>
<protein>
    <submittedName>
        <fullName evidence="2">Uncharacterized protein</fullName>
    </submittedName>
</protein>
<feature type="transmembrane region" description="Helical" evidence="1">
    <location>
        <begin position="12"/>
        <end position="33"/>
    </location>
</feature>